<keyword evidence="2" id="KW-0732">Signal</keyword>
<dbReference type="STRING" id="160454.RV10_GL003691"/>
<reference evidence="3 4" key="1">
    <citation type="submission" date="2013-02" db="EMBL/GenBank/DDBJ databases">
        <title>The Genome Sequence of Enterococcus pallens BAA-351.</title>
        <authorList>
            <consortium name="The Broad Institute Genome Sequencing Platform"/>
            <consortium name="The Broad Institute Genome Sequencing Center for Infectious Disease"/>
            <person name="Earl A.M."/>
            <person name="Gilmore M.S."/>
            <person name="Lebreton F."/>
            <person name="Walker B."/>
            <person name="Young S.K."/>
            <person name="Zeng Q."/>
            <person name="Gargeya S."/>
            <person name="Fitzgerald M."/>
            <person name="Haas B."/>
            <person name="Abouelleil A."/>
            <person name="Alvarado L."/>
            <person name="Arachchi H.M."/>
            <person name="Berlin A.M."/>
            <person name="Chapman S.B."/>
            <person name="Dewar J."/>
            <person name="Goldberg J."/>
            <person name="Griggs A."/>
            <person name="Gujja S."/>
            <person name="Hansen M."/>
            <person name="Howarth C."/>
            <person name="Imamovic A."/>
            <person name="Larimer J."/>
            <person name="McCowan C."/>
            <person name="Murphy C."/>
            <person name="Neiman D."/>
            <person name="Pearson M."/>
            <person name="Priest M."/>
            <person name="Roberts A."/>
            <person name="Saif S."/>
            <person name="Shea T."/>
            <person name="Sisk P."/>
            <person name="Sykes S."/>
            <person name="Wortman J."/>
            <person name="Nusbaum C."/>
            <person name="Birren B."/>
        </authorList>
    </citation>
    <scope>NUCLEOTIDE SEQUENCE [LARGE SCALE GENOMIC DNA]</scope>
    <source>
        <strain evidence="3 4">ATCC BAA-351</strain>
    </source>
</reference>
<feature type="signal peptide" evidence="2">
    <location>
        <begin position="1"/>
        <end position="27"/>
    </location>
</feature>
<name>R2PQB7_9ENTE</name>
<comment type="caution">
    <text evidence="3">The sequence shown here is derived from an EMBL/GenBank/DDBJ whole genome shotgun (WGS) entry which is preliminary data.</text>
</comment>
<protein>
    <recommendedName>
        <fullName evidence="5">DUF4825 domain-containing protein</fullName>
    </recommendedName>
</protein>
<dbReference type="PROSITE" id="PS51257">
    <property type="entry name" value="PROKAR_LIPOPROTEIN"/>
    <property type="match status" value="1"/>
</dbReference>
<gene>
    <name evidence="3" type="ORF">UAU_05188</name>
</gene>
<dbReference type="Proteomes" id="UP000013782">
    <property type="component" value="Unassembled WGS sequence"/>
</dbReference>
<dbReference type="OrthoDB" id="2193090at2"/>
<dbReference type="EMBL" id="AJAQ01000050">
    <property type="protein sequence ID" value="EOH86742.1"/>
    <property type="molecule type" value="Genomic_DNA"/>
</dbReference>
<keyword evidence="4" id="KW-1185">Reference proteome</keyword>
<proteinExistence type="predicted"/>
<feature type="compositionally biased region" description="Basic and acidic residues" evidence="1">
    <location>
        <begin position="30"/>
        <end position="54"/>
    </location>
</feature>
<evidence type="ECO:0008006" key="5">
    <source>
        <dbReference type="Google" id="ProtNLM"/>
    </source>
</evidence>
<organism evidence="3 4">
    <name type="scientific">Enterococcus pallens ATCC BAA-351</name>
    <dbReference type="NCBI Taxonomy" id="1158607"/>
    <lineage>
        <taxon>Bacteria</taxon>
        <taxon>Bacillati</taxon>
        <taxon>Bacillota</taxon>
        <taxon>Bacilli</taxon>
        <taxon>Lactobacillales</taxon>
        <taxon>Enterococcaceae</taxon>
        <taxon>Enterococcus</taxon>
    </lineage>
</organism>
<dbReference type="HOGENOM" id="CLU_1545265_0_0_9"/>
<evidence type="ECO:0000256" key="2">
    <source>
        <dbReference type="SAM" id="SignalP"/>
    </source>
</evidence>
<sequence length="173" mass="19448">MKKIVIGFYVGLSCLFLLSGCSSPNNQKEASTDDKTETSTFESDKSSKNLTKEKTNDNAVSTDILAGGDYIVGTDIEPGAYYAVLTDMQYGSDDENQNGYVSIDVISEEQTTDSSDGEDVDYSFEMLEEIGEKRRFVLKDGDKVIFSDNWDPISWEVKLLNEKDFRDYMKDNK</sequence>
<dbReference type="eggNOG" id="ENOG502ZVRS">
    <property type="taxonomic scope" value="Bacteria"/>
</dbReference>
<dbReference type="RefSeq" id="WP_010760110.1">
    <property type="nucleotide sequence ID" value="NZ_ASWD01000003.1"/>
</dbReference>
<evidence type="ECO:0000313" key="3">
    <source>
        <dbReference type="EMBL" id="EOH86742.1"/>
    </source>
</evidence>
<evidence type="ECO:0000256" key="1">
    <source>
        <dbReference type="SAM" id="MobiDB-lite"/>
    </source>
</evidence>
<feature type="region of interest" description="Disordered" evidence="1">
    <location>
        <begin position="24"/>
        <end position="54"/>
    </location>
</feature>
<accession>R2PQB7</accession>
<evidence type="ECO:0000313" key="4">
    <source>
        <dbReference type="Proteomes" id="UP000013782"/>
    </source>
</evidence>
<feature type="chain" id="PRO_5039463632" description="DUF4825 domain-containing protein" evidence="2">
    <location>
        <begin position="28"/>
        <end position="173"/>
    </location>
</feature>
<dbReference type="PATRIC" id="fig|1158607.3.peg.5165"/>
<dbReference type="AlphaFoldDB" id="R2PQB7"/>